<dbReference type="PANTHER" id="PTHR43343">
    <property type="entry name" value="PEPTIDASE S12"/>
    <property type="match status" value="1"/>
</dbReference>
<dbReference type="Pfam" id="PF13180">
    <property type="entry name" value="PDZ_2"/>
    <property type="match status" value="1"/>
</dbReference>
<dbReference type="OrthoDB" id="9758917at2"/>
<feature type="transmembrane region" description="Helical" evidence="4">
    <location>
        <begin position="40"/>
        <end position="61"/>
    </location>
</feature>
<evidence type="ECO:0000256" key="3">
    <source>
        <dbReference type="SAM" id="MobiDB-lite"/>
    </source>
</evidence>
<keyword evidence="4" id="KW-0812">Transmembrane</keyword>
<dbReference type="InterPro" id="IPR051201">
    <property type="entry name" value="Chloro_Bact_Ser_Proteases"/>
</dbReference>
<keyword evidence="1" id="KW-0645">Protease</keyword>
<dbReference type="PROSITE" id="PS50106">
    <property type="entry name" value="PDZ"/>
    <property type="match status" value="1"/>
</dbReference>
<dbReference type="SUPFAM" id="SSF50494">
    <property type="entry name" value="Trypsin-like serine proteases"/>
    <property type="match status" value="1"/>
</dbReference>
<organism evidence="6 7">
    <name type="scientific">Ruminococcus flavefaciens 007c</name>
    <dbReference type="NCBI Taxonomy" id="1341157"/>
    <lineage>
        <taxon>Bacteria</taxon>
        <taxon>Bacillati</taxon>
        <taxon>Bacillota</taxon>
        <taxon>Clostridia</taxon>
        <taxon>Eubacteriales</taxon>
        <taxon>Oscillospiraceae</taxon>
        <taxon>Ruminococcus</taxon>
    </lineage>
</organism>
<feature type="domain" description="PDZ" evidence="5">
    <location>
        <begin position="352"/>
        <end position="434"/>
    </location>
</feature>
<gene>
    <name evidence="6" type="ORF">RF007C_05495</name>
</gene>
<dbReference type="InterPro" id="IPR009003">
    <property type="entry name" value="Peptidase_S1_PA"/>
</dbReference>
<dbReference type="PRINTS" id="PR00834">
    <property type="entry name" value="PROTEASES2C"/>
</dbReference>
<evidence type="ECO:0000313" key="7">
    <source>
        <dbReference type="Proteomes" id="UP000019365"/>
    </source>
</evidence>
<dbReference type="PATRIC" id="fig|1341157.4.peg.233"/>
<keyword evidence="7" id="KW-1185">Reference proteome</keyword>
<dbReference type="GO" id="GO:0006508">
    <property type="term" value="P:proteolysis"/>
    <property type="evidence" value="ECO:0007669"/>
    <property type="project" value="UniProtKB-KW"/>
</dbReference>
<name>W7UMX3_RUMFL</name>
<evidence type="ECO:0000256" key="4">
    <source>
        <dbReference type="SAM" id="Phobius"/>
    </source>
</evidence>
<dbReference type="Proteomes" id="UP000019365">
    <property type="component" value="Unassembled WGS sequence"/>
</dbReference>
<feature type="compositionally biased region" description="Basic and acidic residues" evidence="3">
    <location>
        <begin position="439"/>
        <end position="473"/>
    </location>
</feature>
<sequence length="528" mass="56684">MNEYNYNYNPQQDNQNEYNGFSADGGNSPKKPKKHTGIKAAAMVMAMAVVSAGSIGAYRYFAGESFSKSSLVEDIDKDVEKTAKETSKDIMKAQTVSIIDPVEADGKALSTEEAVKKILPSVVGIESTFEAVNFQSQMPSDFFDFGGFGFNFGEQTPSTKQYKGTGTGVIVSENGYIVTNAHVIYDSEYGAEKAQEVSVLLSNDKTYDAEIIGYDTDLDLAVLKIDETGLTAAEFGNSDNLQLGESVIAIGNPLGFELMNTVTGGMISGLDRDITIADKPMNLIQTDAAINSGNSGGPLINKYGQVIGINSSKMSSSYSTSGASIEGIGFAIPSNLTASIIDDIMKYGYVTGKPQLGISCQDVSESASKMYNMPVGVFVGSVNKGSAADKAGIKENDIIVAVNGVTVKTTSELTAQKNKYSAGDTIEITLIRNGEEKTVEATLDAKEEPKEKDSDNDKEENKKKDNDEKKKAAEEEEPAETDDDEKADEETEEKSEEAEKPGKNSKADKSDLPDFLKKGDKDQTDIED</sequence>
<proteinExistence type="predicted"/>
<dbReference type="Gene3D" id="2.30.42.10">
    <property type="match status" value="1"/>
</dbReference>
<evidence type="ECO:0000313" key="6">
    <source>
        <dbReference type="EMBL" id="EWM55128.1"/>
    </source>
</evidence>
<dbReference type="RefSeq" id="WP_037296519.1">
    <property type="nucleotide sequence ID" value="NZ_ATAX01000006.1"/>
</dbReference>
<reference evidence="6 7" key="1">
    <citation type="journal article" date="2014" name="PLoS ONE">
        <title>Rumen cellulosomics: divergent fiber-degrading strategies revealed by comparative genome-wide analysis of six ruminococcal strains.</title>
        <authorList>
            <person name="Dassa B."/>
            <person name="Borovok I."/>
            <person name="Ruimy-Israeli V."/>
            <person name="Lamed R."/>
            <person name="Flint H.J."/>
            <person name="Duncan S.H."/>
            <person name="Henrissat B."/>
            <person name="Coutinho P."/>
            <person name="Morrison M."/>
            <person name="Mosoni P."/>
            <person name="Yeoman C.J."/>
            <person name="White B.A."/>
            <person name="Bayer E.A."/>
        </authorList>
    </citation>
    <scope>NUCLEOTIDE SEQUENCE [LARGE SCALE GENOMIC DNA]</scope>
    <source>
        <strain evidence="6 7">007c</strain>
    </source>
</reference>
<dbReference type="SMART" id="SM00228">
    <property type="entry name" value="PDZ"/>
    <property type="match status" value="1"/>
</dbReference>
<feature type="compositionally biased region" description="Acidic residues" evidence="3">
    <location>
        <begin position="474"/>
        <end position="496"/>
    </location>
</feature>
<feature type="region of interest" description="Disordered" evidence="3">
    <location>
        <begin position="1"/>
        <end position="34"/>
    </location>
</feature>
<dbReference type="AlphaFoldDB" id="W7UMX3"/>
<dbReference type="Gene3D" id="2.40.10.120">
    <property type="match status" value="1"/>
</dbReference>
<comment type="caution">
    <text evidence="6">The sequence shown here is derived from an EMBL/GenBank/DDBJ whole genome shotgun (WGS) entry which is preliminary data.</text>
</comment>
<keyword evidence="4" id="KW-1133">Transmembrane helix</keyword>
<feature type="region of interest" description="Disordered" evidence="3">
    <location>
        <begin position="439"/>
        <end position="528"/>
    </location>
</feature>
<protein>
    <recommendedName>
        <fullName evidence="5">PDZ domain-containing protein</fullName>
    </recommendedName>
</protein>
<dbReference type="PANTHER" id="PTHR43343:SF3">
    <property type="entry name" value="PROTEASE DO-LIKE 8, CHLOROPLASTIC"/>
    <property type="match status" value="1"/>
</dbReference>
<evidence type="ECO:0000259" key="5">
    <source>
        <dbReference type="PROSITE" id="PS50106"/>
    </source>
</evidence>
<feature type="compositionally biased region" description="Low complexity" evidence="3">
    <location>
        <begin position="1"/>
        <end position="19"/>
    </location>
</feature>
<dbReference type="GO" id="GO:0004252">
    <property type="term" value="F:serine-type endopeptidase activity"/>
    <property type="evidence" value="ECO:0007669"/>
    <property type="project" value="InterPro"/>
</dbReference>
<dbReference type="eggNOG" id="COG0265">
    <property type="taxonomic scope" value="Bacteria"/>
</dbReference>
<accession>W7UMX3</accession>
<evidence type="ECO:0000256" key="2">
    <source>
        <dbReference type="ARBA" id="ARBA00022801"/>
    </source>
</evidence>
<dbReference type="InterPro" id="IPR001940">
    <property type="entry name" value="Peptidase_S1C"/>
</dbReference>
<dbReference type="InterPro" id="IPR001478">
    <property type="entry name" value="PDZ"/>
</dbReference>
<dbReference type="SUPFAM" id="SSF50156">
    <property type="entry name" value="PDZ domain-like"/>
    <property type="match status" value="1"/>
</dbReference>
<dbReference type="Pfam" id="PF13365">
    <property type="entry name" value="Trypsin_2"/>
    <property type="match status" value="1"/>
</dbReference>
<keyword evidence="2" id="KW-0378">Hydrolase</keyword>
<evidence type="ECO:0000256" key="1">
    <source>
        <dbReference type="ARBA" id="ARBA00022670"/>
    </source>
</evidence>
<dbReference type="EMBL" id="ATAX01000006">
    <property type="protein sequence ID" value="EWM55128.1"/>
    <property type="molecule type" value="Genomic_DNA"/>
</dbReference>
<dbReference type="InterPro" id="IPR036034">
    <property type="entry name" value="PDZ_sf"/>
</dbReference>
<feature type="compositionally biased region" description="Basic and acidic residues" evidence="3">
    <location>
        <begin position="497"/>
        <end position="528"/>
    </location>
</feature>
<keyword evidence="4" id="KW-0472">Membrane</keyword>